<protein>
    <recommendedName>
        <fullName evidence="6">CorA-like transporter domain-containing protein</fullName>
    </recommendedName>
</protein>
<comment type="caution">
    <text evidence="7">The sequence shown here is derived from an EMBL/GenBank/DDBJ whole genome shotgun (WGS) entry which is preliminary data.</text>
</comment>
<keyword evidence="2 5" id="KW-0812">Transmembrane</keyword>
<evidence type="ECO:0000256" key="5">
    <source>
        <dbReference type="SAM" id="Phobius"/>
    </source>
</evidence>
<evidence type="ECO:0000256" key="3">
    <source>
        <dbReference type="ARBA" id="ARBA00022989"/>
    </source>
</evidence>
<evidence type="ECO:0000256" key="4">
    <source>
        <dbReference type="ARBA" id="ARBA00023136"/>
    </source>
</evidence>
<evidence type="ECO:0000256" key="1">
    <source>
        <dbReference type="ARBA" id="ARBA00004141"/>
    </source>
</evidence>
<keyword evidence="8" id="KW-1185">Reference proteome</keyword>
<organism evidence="7 8">
    <name type="scientific">Diaporthe australafricana</name>
    <dbReference type="NCBI Taxonomy" id="127596"/>
    <lineage>
        <taxon>Eukaryota</taxon>
        <taxon>Fungi</taxon>
        <taxon>Dikarya</taxon>
        <taxon>Ascomycota</taxon>
        <taxon>Pezizomycotina</taxon>
        <taxon>Sordariomycetes</taxon>
        <taxon>Sordariomycetidae</taxon>
        <taxon>Diaporthales</taxon>
        <taxon>Diaporthaceae</taxon>
        <taxon>Diaporthe</taxon>
    </lineage>
</organism>
<dbReference type="Proteomes" id="UP001583177">
    <property type="component" value="Unassembled WGS sequence"/>
</dbReference>
<dbReference type="EMBL" id="JAWRVE010000092">
    <property type="protein sequence ID" value="KAL1860454.1"/>
    <property type="molecule type" value="Genomic_DNA"/>
</dbReference>
<evidence type="ECO:0000259" key="6">
    <source>
        <dbReference type="Pfam" id="PF26616"/>
    </source>
</evidence>
<proteinExistence type="predicted"/>
<dbReference type="InterPro" id="IPR058257">
    <property type="entry name" value="CorA-like_dom"/>
</dbReference>
<dbReference type="InterPro" id="IPR045863">
    <property type="entry name" value="CorA_TM1_TM2"/>
</dbReference>
<dbReference type="Gene3D" id="1.20.58.340">
    <property type="entry name" value="Magnesium transport protein CorA, transmembrane region"/>
    <property type="match status" value="1"/>
</dbReference>
<evidence type="ECO:0000313" key="8">
    <source>
        <dbReference type="Proteomes" id="UP001583177"/>
    </source>
</evidence>
<dbReference type="Pfam" id="PF26616">
    <property type="entry name" value="CorA-like"/>
    <property type="match status" value="1"/>
</dbReference>
<evidence type="ECO:0000313" key="7">
    <source>
        <dbReference type="EMBL" id="KAL1860454.1"/>
    </source>
</evidence>
<feature type="transmembrane region" description="Helical" evidence="5">
    <location>
        <begin position="301"/>
        <end position="324"/>
    </location>
</feature>
<feature type="transmembrane region" description="Helical" evidence="5">
    <location>
        <begin position="344"/>
        <end position="366"/>
    </location>
</feature>
<reference evidence="7 8" key="1">
    <citation type="journal article" date="2024" name="IMA Fungus">
        <title>IMA Genome - F19 : A genome assembly and annotation guide to empower mycologists, including annotated draft genome sequences of Ceratocystis pirilliformis, Diaporthe australafricana, Fusarium ophioides, Paecilomyces lecythidis, and Sporothrix stenoceras.</title>
        <authorList>
            <person name="Aylward J."/>
            <person name="Wilson A.M."/>
            <person name="Visagie C.M."/>
            <person name="Spraker J."/>
            <person name="Barnes I."/>
            <person name="Buitendag C."/>
            <person name="Ceriani C."/>
            <person name="Del Mar Angel L."/>
            <person name="du Plessis D."/>
            <person name="Fuchs T."/>
            <person name="Gasser K."/>
            <person name="Kramer D."/>
            <person name="Li W."/>
            <person name="Munsamy K."/>
            <person name="Piso A."/>
            <person name="Price J.L."/>
            <person name="Sonnekus B."/>
            <person name="Thomas C."/>
            <person name="van der Nest A."/>
            <person name="van Dijk A."/>
            <person name="van Heerden A."/>
            <person name="van Vuuren N."/>
            <person name="Yilmaz N."/>
            <person name="Duong T.A."/>
            <person name="van der Merwe N.A."/>
            <person name="Wingfield M.J."/>
            <person name="Wingfield B.D."/>
        </authorList>
    </citation>
    <scope>NUCLEOTIDE SEQUENCE [LARGE SCALE GENOMIC DNA]</scope>
    <source>
        <strain evidence="7 8">CMW 18300</strain>
    </source>
</reference>
<gene>
    <name evidence="7" type="ORF">Daus18300_009228</name>
</gene>
<evidence type="ECO:0000256" key="2">
    <source>
        <dbReference type="ARBA" id="ARBA00022692"/>
    </source>
</evidence>
<feature type="domain" description="CorA-like transporter" evidence="6">
    <location>
        <begin position="1"/>
        <end position="165"/>
    </location>
</feature>
<keyword evidence="4 5" id="KW-0472">Membrane</keyword>
<dbReference type="SUPFAM" id="SSF144083">
    <property type="entry name" value="Magnesium transport protein CorA, transmembrane region"/>
    <property type="match status" value="1"/>
</dbReference>
<sequence>MPAYIDFLLVYGARDEDRELRFTGFRTRTTLQNPLPGCTIADLHRSGRQHELCYNLKTVAAKESGKDQHPRKRWKIRQAAVYHRFDLGSGTALWIIGDPRETVKNDLKDVLPEGPVPSEFNFGTVPDAFMASLETHLVLVNWASASWRWHIQALEETIDEMTRPATLFDYESRDQPEIAPRAVTLVQEYEDKVNETLMVIEANLKIFSSLLTSYTALVEDKNFPHREQDACKSAVKVFSTKIEEYAYDLRMQADRARVLSKVATDRKNIVLLQLQTQTAIKQEALASSMWEFSSTSQKETIAMRIITVITLLYLPPTFVCTFFGTDVIKYQDEGQGEVYFSGEALRSFFYVTIPLWVVTVAVAYYLNRKEAKKRGESAIRMVSKYPALCTPSSLISTASRDIKEKGT</sequence>
<name>A0ABR3WF26_9PEZI</name>
<accession>A0ABR3WF26</accession>
<comment type="subcellular location">
    <subcellularLocation>
        <location evidence="1">Membrane</location>
        <topology evidence="1">Multi-pass membrane protein</topology>
    </subcellularLocation>
</comment>
<keyword evidence="3 5" id="KW-1133">Transmembrane helix</keyword>